<dbReference type="Proteomes" id="UP000295689">
    <property type="component" value="Unassembled WGS sequence"/>
</dbReference>
<sequence>MKQMDLNTFITIYQEFLNEGRAKGWMVEILIEEFGNHLASITNQDGIEVEFFIELDLENDVCLSEKTRQTTLDYGVLRKKGEGDFFAKEVLDSFHHYWAKKLAKRSMSFIVHKRS</sequence>
<evidence type="ECO:0000313" key="2">
    <source>
        <dbReference type="Proteomes" id="UP000295689"/>
    </source>
</evidence>
<keyword evidence="2" id="KW-1185">Reference proteome</keyword>
<protein>
    <submittedName>
        <fullName evidence="1">Uncharacterized protein</fullName>
    </submittedName>
</protein>
<organism evidence="1 2">
    <name type="scientific">Mesobacillus foraminis</name>
    <dbReference type="NCBI Taxonomy" id="279826"/>
    <lineage>
        <taxon>Bacteria</taxon>
        <taxon>Bacillati</taxon>
        <taxon>Bacillota</taxon>
        <taxon>Bacilli</taxon>
        <taxon>Bacillales</taxon>
        <taxon>Bacillaceae</taxon>
        <taxon>Mesobacillus</taxon>
    </lineage>
</organism>
<proteinExistence type="predicted"/>
<dbReference type="AlphaFoldDB" id="A0A4R2BIB2"/>
<accession>A0A4R2BIB2</accession>
<reference evidence="1 2" key="1">
    <citation type="journal article" date="2015" name="Stand. Genomic Sci.">
        <title>Genomic Encyclopedia of Bacterial and Archaeal Type Strains, Phase III: the genomes of soil and plant-associated and newly described type strains.</title>
        <authorList>
            <person name="Whitman W.B."/>
            <person name="Woyke T."/>
            <person name="Klenk H.P."/>
            <person name="Zhou Y."/>
            <person name="Lilburn T.G."/>
            <person name="Beck B.J."/>
            <person name="De Vos P."/>
            <person name="Vandamme P."/>
            <person name="Eisen J.A."/>
            <person name="Garrity G."/>
            <person name="Hugenholtz P."/>
            <person name="Kyrpides N.C."/>
        </authorList>
    </citation>
    <scope>NUCLEOTIDE SEQUENCE [LARGE SCALE GENOMIC DNA]</scope>
    <source>
        <strain evidence="1 2">CV53</strain>
    </source>
</reference>
<evidence type="ECO:0000313" key="1">
    <source>
        <dbReference type="EMBL" id="TCN26182.1"/>
    </source>
</evidence>
<gene>
    <name evidence="1" type="ORF">EV146_104292</name>
</gene>
<name>A0A4R2BIB2_9BACI</name>
<comment type="caution">
    <text evidence="1">The sequence shown here is derived from an EMBL/GenBank/DDBJ whole genome shotgun (WGS) entry which is preliminary data.</text>
</comment>
<dbReference type="EMBL" id="SLVV01000004">
    <property type="protein sequence ID" value="TCN26182.1"/>
    <property type="molecule type" value="Genomic_DNA"/>
</dbReference>